<evidence type="ECO:0000313" key="1">
    <source>
        <dbReference type="EMBL" id="ENZ18757.1"/>
    </source>
</evidence>
<dbReference type="EMBL" id="AGYR01000007">
    <property type="protein sequence ID" value="ENZ18757.1"/>
    <property type="molecule type" value="Genomic_DNA"/>
</dbReference>
<dbReference type="AlphaFoldDB" id="A0A0E2HE44"/>
<organism evidence="1 2">
    <name type="scientific">[Clostridium] clostridioforme 90A8</name>
    <dbReference type="NCBI Taxonomy" id="999408"/>
    <lineage>
        <taxon>Bacteria</taxon>
        <taxon>Bacillati</taxon>
        <taxon>Bacillota</taxon>
        <taxon>Clostridia</taxon>
        <taxon>Lachnospirales</taxon>
        <taxon>Lachnospiraceae</taxon>
        <taxon>Enterocloster</taxon>
    </lineage>
</organism>
<comment type="caution">
    <text evidence="1">The sequence shown here is derived from an EMBL/GenBank/DDBJ whole genome shotgun (WGS) entry which is preliminary data.</text>
</comment>
<name>A0A0E2HE44_9FIRM</name>
<reference evidence="1 2" key="1">
    <citation type="submission" date="2013-01" db="EMBL/GenBank/DDBJ databases">
        <title>The Genome Sequence of Clostridium clostridioforme 90A8.</title>
        <authorList>
            <consortium name="The Broad Institute Genome Sequencing Platform"/>
            <person name="Earl A."/>
            <person name="Ward D."/>
            <person name="Feldgarden M."/>
            <person name="Gevers D."/>
            <person name="Courvalin P."/>
            <person name="Lambert T."/>
            <person name="Walker B."/>
            <person name="Young S.K."/>
            <person name="Zeng Q."/>
            <person name="Gargeya S."/>
            <person name="Fitzgerald M."/>
            <person name="Haas B."/>
            <person name="Abouelleil A."/>
            <person name="Alvarado L."/>
            <person name="Arachchi H.M."/>
            <person name="Berlin A.M."/>
            <person name="Chapman S.B."/>
            <person name="Dewar J."/>
            <person name="Goldberg J."/>
            <person name="Griggs A."/>
            <person name="Gujja S."/>
            <person name="Hansen M."/>
            <person name="Howarth C."/>
            <person name="Imamovic A."/>
            <person name="Larimer J."/>
            <person name="McCowan C."/>
            <person name="Murphy C."/>
            <person name="Neiman D."/>
            <person name="Pearson M."/>
            <person name="Priest M."/>
            <person name="Roberts A."/>
            <person name="Saif S."/>
            <person name="Shea T."/>
            <person name="Sisk P."/>
            <person name="Sykes S."/>
            <person name="Wortman J."/>
            <person name="Nusbaum C."/>
            <person name="Birren B."/>
        </authorList>
    </citation>
    <scope>NUCLEOTIDE SEQUENCE [LARGE SCALE GENOMIC DNA]</scope>
    <source>
        <strain evidence="1 2">90A8</strain>
    </source>
</reference>
<dbReference type="PATRIC" id="fig|999408.3.peg.1150"/>
<protein>
    <recommendedName>
        <fullName evidence="3">Motility protein</fullName>
    </recommendedName>
</protein>
<proteinExistence type="predicted"/>
<dbReference type="Pfam" id="PF14070">
    <property type="entry name" value="YjfB_motility"/>
    <property type="match status" value="1"/>
</dbReference>
<evidence type="ECO:0000313" key="2">
    <source>
        <dbReference type="Proteomes" id="UP000013085"/>
    </source>
</evidence>
<dbReference type="InterPro" id="IPR025906">
    <property type="entry name" value="YjfB_motility"/>
</dbReference>
<dbReference type="Proteomes" id="UP000013085">
    <property type="component" value="Unassembled WGS sequence"/>
</dbReference>
<gene>
    <name evidence="1" type="ORF">HMPREF1090_01074</name>
</gene>
<dbReference type="HOGENOM" id="CLU_189781_2_0_9"/>
<sequence>MDMVMSIASAGLAMHTSRIMTDVNMALMGKALDLAEVQGEAVQEMMELSSPSFHVLDVYA</sequence>
<dbReference type="RefSeq" id="WP_002594929.1">
    <property type="nucleotide sequence ID" value="NZ_KB850998.1"/>
</dbReference>
<evidence type="ECO:0008006" key="3">
    <source>
        <dbReference type="Google" id="ProtNLM"/>
    </source>
</evidence>
<accession>A0A0E2HE44</accession>